<dbReference type="InterPro" id="IPR018653">
    <property type="entry name" value="ScfR_C"/>
</dbReference>
<dbReference type="CDD" id="cd00093">
    <property type="entry name" value="HTH_XRE"/>
    <property type="match status" value="1"/>
</dbReference>
<keyword evidence="4" id="KW-0804">Transcription</keyword>
<dbReference type="Pfam" id="PF09856">
    <property type="entry name" value="ScfRs"/>
    <property type="match status" value="1"/>
</dbReference>
<dbReference type="STRING" id="582402.Hbal_1487"/>
<comment type="similarity">
    <text evidence="1">Belongs to the short-chain fatty acyl-CoA assimilation regulator (ScfR) family.</text>
</comment>
<dbReference type="PANTHER" id="PTHR46797">
    <property type="entry name" value="HTH-TYPE TRANSCRIPTIONAL REGULATOR"/>
    <property type="match status" value="1"/>
</dbReference>
<dbReference type="Proteomes" id="UP000002745">
    <property type="component" value="Chromosome"/>
</dbReference>
<evidence type="ECO:0000256" key="4">
    <source>
        <dbReference type="ARBA" id="ARBA00023163"/>
    </source>
</evidence>
<dbReference type="InterPro" id="IPR001387">
    <property type="entry name" value="Cro/C1-type_HTH"/>
</dbReference>
<evidence type="ECO:0000313" key="7">
    <source>
        <dbReference type="Proteomes" id="UP000002745"/>
    </source>
</evidence>
<dbReference type="GO" id="GO:0005829">
    <property type="term" value="C:cytosol"/>
    <property type="evidence" value="ECO:0007669"/>
    <property type="project" value="TreeGrafter"/>
</dbReference>
<proteinExistence type="inferred from homology"/>
<dbReference type="PROSITE" id="PS50943">
    <property type="entry name" value="HTH_CROC1"/>
    <property type="match status" value="1"/>
</dbReference>
<accession>C6XJ81</accession>
<evidence type="ECO:0000313" key="6">
    <source>
        <dbReference type="EMBL" id="ACT59176.1"/>
    </source>
</evidence>
<keyword evidence="7" id="KW-1185">Reference proteome</keyword>
<dbReference type="InterPro" id="IPR010359">
    <property type="entry name" value="IrrE_HExxH"/>
</dbReference>
<reference evidence="7" key="1">
    <citation type="journal article" date="2011" name="J. Bacteriol.">
        <title>Genome sequences of eight morphologically diverse alphaproteobacteria.</title>
        <authorList>
            <consortium name="US DOE Joint Genome Institute"/>
            <person name="Brown P.J."/>
            <person name="Kysela D.T."/>
            <person name="Buechlein A."/>
            <person name="Hemmerich C."/>
            <person name="Brun Y.V."/>
        </authorList>
    </citation>
    <scope>NUCLEOTIDE SEQUENCE [LARGE SCALE GENOMIC DNA]</scope>
    <source>
        <strain evidence="7">ATCC 49814 / DSM 5838 / IFAM 1418</strain>
    </source>
</reference>
<organism evidence="6 7">
    <name type="scientific">Hirschia baltica (strain ATCC 49814 / DSM 5838 / IFAM 1418)</name>
    <dbReference type="NCBI Taxonomy" id="582402"/>
    <lineage>
        <taxon>Bacteria</taxon>
        <taxon>Pseudomonadati</taxon>
        <taxon>Pseudomonadota</taxon>
        <taxon>Alphaproteobacteria</taxon>
        <taxon>Hyphomonadales</taxon>
        <taxon>Hyphomonadaceae</taxon>
        <taxon>Hirschia</taxon>
    </lineage>
</organism>
<dbReference type="GO" id="GO:0003677">
    <property type="term" value="F:DNA binding"/>
    <property type="evidence" value="ECO:0007669"/>
    <property type="project" value="UniProtKB-KW"/>
</dbReference>
<dbReference type="InterPro" id="IPR026281">
    <property type="entry name" value="HTH_RamB"/>
</dbReference>
<evidence type="ECO:0000256" key="1">
    <source>
        <dbReference type="ARBA" id="ARBA00007227"/>
    </source>
</evidence>
<dbReference type="KEGG" id="hba:Hbal_1487"/>
<dbReference type="InterPro" id="IPR050807">
    <property type="entry name" value="TransReg_Diox_bact_type"/>
</dbReference>
<dbReference type="PIRSF" id="PIRSF019251">
    <property type="entry name" value="Rv0465c"/>
    <property type="match status" value="1"/>
</dbReference>
<dbReference type="Gene3D" id="1.10.260.40">
    <property type="entry name" value="lambda repressor-like DNA-binding domains"/>
    <property type="match status" value="1"/>
</dbReference>
<name>C6XJ81_HIRBI</name>
<dbReference type="Pfam" id="PF01381">
    <property type="entry name" value="HTH_3"/>
    <property type="match status" value="1"/>
</dbReference>
<dbReference type="InterPro" id="IPR010982">
    <property type="entry name" value="Lambda_DNA-bd_dom_sf"/>
</dbReference>
<dbReference type="eggNOG" id="COG1396">
    <property type="taxonomic scope" value="Bacteria"/>
</dbReference>
<feature type="domain" description="HTH cro/C1-type" evidence="5">
    <location>
        <begin position="17"/>
        <end position="71"/>
    </location>
</feature>
<dbReference type="AlphaFoldDB" id="C6XJ81"/>
<keyword evidence="2" id="KW-0805">Transcription regulation</keyword>
<dbReference type="SUPFAM" id="SSF47413">
    <property type="entry name" value="lambda repressor-like DNA-binding domains"/>
    <property type="match status" value="1"/>
</dbReference>
<gene>
    <name evidence="6" type="ordered locus">Hbal_1487</name>
</gene>
<dbReference type="GO" id="GO:0003700">
    <property type="term" value="F:DNA-binding transcription factor activity"/>
    <property type="evidence" value="ECO:0007669"/>
    <property type="project" value="TreeGrafter"/>
</dbReference>
<evidence type="ECO:0000256" key="2">
    <source>
        <dbReference type="ARBA" id="ARBA00023015"/>
    </source>
</evidence>
<dbReference type="SMART" id="SM00530">
    <property type="entry name" value="HTH_XRE"/>
    <property type="match status" value="1"/>
</dbReference>
<evidence type="ECO:0000259" key="5">
    <source>
        <dbReference type="PROSITE" id="PS50943"/>
    </source>
</evidence>
<dbReference type="Pfam" id="PF06114">
    <property type="entry name" value="Peptidase_M78"/>
    <property type="match status" value="1"/>
</dbReference>
<keyword evidence="3" id="KW-0238">DNA-binding</keyword>
<dbReference type="eggNOG" id="COG3800">
    <property type="taxonomic scope" value="Bacteria"/>
</dbReference>
<protein>
    <submittedName>
        <fullName evidence="6">Transcriptional regulator, XRE family</fullName>
    </submittedName>
</protein>
<dbReference type="EMBL" id="CP001678">
    <property type="protein sequence ID" value="ACT59176.1"/>
    <property type="molecule type" value="Genomic_DNA"/>
</dbReference>
<evidence type="ECO:0000256" key="3">
    <source>
        <dbReference type="ARBA" id="ARBA00023125"/>
    </source>
</evidence>
<dbReference type="PANTHER" id="PTHR46797:SF23">
    <property type="entry name" value="HTH-TYPE TRANSCRIPTIONAL REGULATOR SUTR"/>
    <property type="match status" value="1"/>
</dbReference>
<sequence>MCASIMKKPKLFIGHKIREARLKNQMTQKAFAEALNVSTSYLNQLENNQRHVTAGILLALAQTFGLDLKTLGGRESDILFNELKEASKDELSHLSEITERELALAVKHAPQFAAAYSQLYKTANQLKHSLIEFDQAKADLGLFPTPYEEVRDYYHSIDNYIDEIDKEGEKLSQITHDPTLPIFDRLQKYLQDTHQIKVIFGGSADYPNSIRYFDTSTKTLHLNPSLPRSSQTFQIAFTIALIEQDQLLDQILSKLEFKHEESYQICRIGLANYFAGSVLLPYESFLERARLERYDIDLLRHHFGASREQVCHRLSTLQRPGNLGIPFFFARIDQAGNITKRHSATKLQFARFGSACPLWNAHQAFSSGSEIIRQLAQTSDGEQYLSFAFEVQSRSGGFKDPVRRHALTLGCEVSYLKQIVYGDGLDAKNEDNFDPIGISCRTCERKKCHQRSIPPSRHQFNVNINQRNLLPYEL</sequence>
<dbReference type="HOGENOM" id="CLU_046383_0_0_5"/>